<evidence type="ECO:0000259" key="4">
    <source>
        <dbReference type="Pfam" id="PF22725"/>
    </source>
</evidence>
<evidence type="ECO:0000256" key="2">
    <source>
        <dbReference type="ARBA" id="ARBA00023002"/>
    </source>
</evidence>
<dbReference type="KEGG" id="uam:UABAM_06454"/>
<reference evidence="5 6" key="1">
    <citation type="submission" date="2019-08" db="EMBL/GenBank/DDBJ databases">
        <title>Complete genome sequence of Candidatus Uab amorphum.</title>
        <authorList>
            <person name="Shiratori T."/>
            <person name="Suzuki S."/>
            <person name="Kakizawa Y."/>
            <person name="Ishida K."/>
        </authorList>
    </citation>
    <scope>NUCLEOTIDE SEQUENCE [LARGE SCALE GENOMIC DNA]</scope>
    <source>
        <strain evidence="5 6">SRT547</strain>
    </source>
</reference>
<dbReference type="GO" id="GO:0000166">
    <property type="term" value="F:nucleotide binding"/>
    <property type="evidence" value="ECO:0007669"/>
    <property type="project" value="InterPro"/>
</dbReference>
<dbReference type="InterPro" id="IPR036291">
    <property type="entry name" value="NAD(P)-bd_dom_sf"/>
</dbReference>
<comment type="similarity">
    <text evidence="1">Belongs to the Gfo/Idh/MocA family.</text>
</comment>
<dbReference type="InterPro" id="IPR055170">
    <property type="entry name" value="GFO_IDH_MocA-like_dom"/>
</dbReference>
<dbReference type="InterPro" id="IPR000683">
    <property type="entry name" value="Gfo/Idh/MocA-like_OxRdtase_N"/>
</dbReference>
<keyword evidence="6" id="KW-1185">Reference proteome</keyword>
<dbReference type="Pfam" id="PF01408">
    <property type="entry name" value="GFO_IDH_MocA"/>
    <property type="match status" value="1"/>
</dbReference>
<dbReference type="Pfam" id="PF22725">
    <property type="entry name" value="GFO_IDH_MocA_C3"/>
    <property type="match status" value="1"/>
</dbReference>
<dbReference type="SUPFAM" id="SSF51735">
    <property type="entry name" value="NAD(P)-binding Rossmann-fold domains"/>
    <property type="match status" value="1"/>
</dbReference>
<dbReference type="Proteomes" id="UP000326354">
    <property type="component" value="Chromosome"/>
</dbReference>
<evidence type="ECO:0000259" key="3">
    <source>
        <dbReference type="Pfam" id="PF01408"/>
    </source>
</evidence>
<dbReference type="SUPFAM" id="SSF55347">
    <property type="entry name" value="Glyceraldehyde-3-phosphate dehydrogenase-like, C-terminal domain"/>
    <property type="match status" value="1"/>
</dbReference>
<evidence type="ECO:0000313" key="5">
    <source>
        <dbReference type="EMBL" id="BBM88038.1"/>
    </source>
</evidence>
<keyword evidence="2" id="KW-0560">Oxidoreductase</keyword>
<dbReference type="EMBL" id="AP019860">
    <property type="protein sequence ID" value="BBM88038.1"/>
    <property type="molecule type" value="Genomic_DNA"/>
</dbReference>
<name>A0A5S9ITV0_UABAM</name>
<sequence length="331" mass="37903">MIKNTYNWGIIGLGNIAHLFAQGLKHVPQARLCAVASRSMEKAKKFAMKYDVPHYYGSYEEILDNAELDIVYVATPHHLHHRVSLMCMQKHISVLCEKPVAMNRRQAEEMVKAAETYHVFFMEALWSRFLPHIRKVKDFVDNGTVSDIRLLEADFGFRAPFDPQKRIFNNQLGGGSLLDVGIYPVFLSYLLLGVPQKIEAEANIGKTNVDEICSMNMSYASGAMATLLSSITCKTKTQAMIYGSNARLEIESPWYAPSHLTLRKYEDNDDEEFRFNYDNIGNGYTFEIVEVMRSMERTQQQSSLWSWQDSLELMGILDKIREACGIHYDIK</sequence>
<dbReference type="PANTHER" id="PTHR22604:SF105">
    <property type="entry name" value="TRANS-1,2-DIHYDROBENZENE-1,2-DIOL DEHYDROGENASE"/>
    <property type="match status" value="1"/>
</dbReference>
<dbReference type="Gene3D" id="3.30.360.10">
    <property type="entry name" value="Dihydrodipicolinate Reductase, domain 2"/>
    <property type="match status" value="1"/>
</dbReference>
<dbReference type="Gene3D" id="3.40.50.720">
    <property type="entry name" value="NAD(P)-binding Rossmann-like Domain"/>
    <property type="match status" value="1"/>
</dbReference>
<gene>
    <name evidence="5" type="ORF">UABAM_06454</name>
</gene>
<protein>
    <submittedName>
        <fullName evidence="5">Dehydrogenase</fullName>
    </submittedName>
</protein>
<feature type="domain" description="GFO/IDH/MocA-like oxidoreductase" evidence="4">
    <location>
        <begin position="133"/>
        <end position="248"/>
    </location>
</feature>
<dbReference type="InterPro" id="IPR050984">
    <property type="entry name" value="Gfo/Idh/MocA_domain"/>
</dbReference>
<dbReference type="GO" id="GO:0016491">
    <property type="term" value="F:oxidoreductase activity"/>
    <property type="evidence" value="ECO:0007669"/>
    <property type="project" value="UniProtKB-KW"/>
</dbReference>
<feature type="domain" description="Gfo/Idh/MocA-like oxidoreductase N-terminal" evidence="3">
    <location>
        <begin position="7"/>
        <end position="122"/>
    </location>
</feature>
<accession>A0A5S9ITV0</accession>
<organism evidence="5 6">
    <name type="scientific">Uabimicrobium amorphum</name>
    <dbReference type="NCBI Taxonomy" id="2596890"/>
    <lineage>
        <taxon>Bacteria</taxon>
        <taxon>Pseudomonadati</taxon>
        <taxon>Planctomycetota</taxon>
        <taxon>Candidatus Uabimicrobiia</taxon>
        <taxon>Candidatus Uabimicrobiales</taxon>
        <taxon>Candidatus Uabimicrobiaceae</taxon>
        <taxon>Candidatus Uabimicrobium</taxon>
    </lineage>
</organism>
<dbReference type="PANTHER" id="PTHR22604">
    <property type="entry name" value="OXIDOREDUCTASES"/>
    <property type="match status" value="1"/>
</dbReference>
<dbReference type="AlphaFoldDB" id="A0A5S9ITV0"/>
<proteinExistence type="inferred from homology"/>
<evidence type="ECO:0000313" key="6">
    <source>
        <dbReference type="Proteomes" id="UP000326354"/>
    </source>
</evidence>
<evidence type="ECO:0000256" key="1">
    <source>
        <dbReference type="ARBA" id="ARBA00010928"/>
    </source>
</evidence>